<sequence>MKEVEQGEYIKEAYDFFDKVNAHLLKHYFSSLDYEITPKQFLILDRVHKHQPVKVQTIAEQLNFSMSSTSQLVSKLEQESYVVRSINPQNRREIFLTLGEKGNEYYDEYDLIDQFVIDRFFSQLTVEETKQLRDIAEKLHTIVTEEKKAITHE</sequence>
<dbReference type="Gene3D" id="1.10.10.10">
    <property type="entry name" value="Winged helix-like DNA-binding domain superfamily/Winged helix DNA-binding domain"/>
    <property type="match status" value="1"/>
</dbReference>
<organism evidence="5 6">
    <name type="scientific">Fictibacillus enclensis</name>
    <dbReference type="NCBI Taxonomy" id="1017270"/>
    <lineage>
        <taxon>Bacteria</taxon>
        <taxon>Bacillati</taxon>
        <taxon>Bacillota</taxon>
        <taxon>Bacilli</taxon>
        <taxon>Bacillales</taxon>
        <taxon>Fictibacillaceae</taxon>
        <taxon>Fictibacillus</taxon>
    </lineage>
</organism>
<evidence type="ECO:0000313" key="6">
    <source>
        <dbReference type="Proteomes" id="UP000054099"/>
    </source>
</evidence>
<dbReference type="GO" id="GO:0003700">
    <property type="term" value="F:DNA-binding transcription factor activity"/>
    <property type="evidence" value="ECO:0007669"/>
    <property type="project" value="InterPro"/>
</dbReference>
<dbReference type="PRINTS" id="PR00598">
    <property type="entry name" value="HTHMARR"/>
</dbReference>
<dbReference type="EMBL" id="LNQN01000006">
    <property type="protein sequence ID" value="KSU81214.1"/>
    <property type="molecule type" value="Genomic_DNA"/>
</dbReference>
<dbReference type="PANTHER" id="PTHR42756:SF1">
    <property type="entry name" value="TRANSCRIPTIONAL REPRESSOR OF EMRAB OPERON"/>
    <property type="match status" value="1"/>
</dbReference>
<dbReference type="Pfam" id="PF01047">
    <property type="entry name" value="MarR"/>
    <property type="match status" value="1"/>
</dbReference>
<dbReference type="GO" id="GO:0003677">
    <property type="term" value="F:DNA binding"/>
    <property type="evidence" value="ECO:0007669"/>
    <property type="project" value="UniProtKB-KW"/>
</dbReference>
<dbReference type="SUPFAM" id="SSF46785">
    <property type="entry name" value="Winged helix' DNA-binding domain"/>
    <property type="match status" value="1"/>
</dbReference>
<comment type="caution">
    <text evidence="5">The sequence shown here is derived from an EMBL/GenBank/DDBJ whole genome shotgun (WGS) entry which is preliminary data.</text>
</comment>
<feature type="domain" description="HTH marR-type" evidence="4">
    <location>
        <begin position="1"/>
        <end position="141"/>
    </location>
</feature>
<keyword evidence="2" id="KW-0238">DNA-binding</keyword>
<dbReference type="InterPro" id="IPR000835">
    <property type="entry name" value="HTH_MarR-typ"/>
</dbReference>
<evidence type="ECO:0000256" key="1">
    <source>
        <dbReference type="ARBA" id="ARBA00023015"/>
    </source>
</evidence>
<name>A0A0V8J2D0_9BACL</name>
<gene>
    <name evidence="5" type="ORF">AS030_19965</name>
</gene>
<dbReference type="PANTHER" id="PTHR42756">
    <property type="entry name" value="TRANSCRIPTIONAL REGULATOR, MARR"/>
    <property type="match status" value="1"/>
</dbReference>
<dbReference type="InterPro" id="IPR036388">
    <property type="entry name" value="WH-like_DNA-bd_sf"/>
</dbReference>
<dbReference type="PROSITE" id="PS50995">
    <property type="entry name" value="HTH_MARR_2"/>
    <property type="match status" value="1"/>
</dbReference>
<keyword evidence="1" id="KW-0805">Transcription regulation</keyword>
<evidence type="ECO:0000259" key="4">
    <source>
        <dbReference type="PROSITE" id="PS50995"/>
    </source>
</evidence>
<keyword evidence="3" id="KW-0804">Transcription</keyword>
<protein>
    <recommendedName>
        <fullName evidence="4">HTH marR-type domain-containing protein</fullName>
    </recommendedName>
</protein>
<evidence type="ECO:0000256" key="2">
    <source>
        <dbReference type="ARBA" id="ARBA00023125"/>
    </source>
</evidence>
<reference evidence="5 6" key="1">
    <citation type="journal article" date="2014" name="Antonie Van Leeuwenhoek">
        <title>Fictibacillus enclensis sp. nov., isolated from marine sediment.</title>
        <authorList>
            <person name="Dastager S.G."/>
            <person name="Mawlankar R."/>
            <person name="Srinivasan K."/>
            <person name="Tang S.K."/>
            <person name="Lee J.C."/>
            <person name="Ramana V.V."/>
            <person name="Shouche Y.S."/>
        </authorList>
    </citation>
    <scope>NUCLEOTIDE SEQUENCE [LARGE SCALE GENOMIC DNA]</scope>
    <source>
        <strain evidence="5 6">NIO-1003</strain>
    </source>
</reference>
<dbReference type="Proteomes" id="UP000054099">
    <property type="component" value="Unassembled WGS sequence"/>
</dbReference>
<dbReference type="InterPro" id="IPR036390">
    <property type="entry name" value="WH_DNA-bd_sf"/>
</dbReference>
<dbReference type="AlphaFoldDB" id="A0A0V8J2D0"/>
<accession>A0A0V8J2D0</accession>
<dbReference type="SMART" id="SM00347">
    <property type="entry name" value="HTH_MARR"/>
    <property type="match status" value="1"/>
</dbReference>
<keyword evidence="6" id="KW-1185">Reference proteome</keyword>
<evidence type="ECO:0000256" key="3">
    <source>
        <dbReference type="ARBA" id="ARBA00023163"/>
    </source>
</evidence>
<proteinExistence type="predicted"/>
<evidence type="ECO:0000313" key="5">
    <source>
        <dbReference type="EMBL" id="KSU81214.1"/>
    </source>
</evidence>